<dbReference type="eggNOG" id="COG0680">
    <property type="taxonomic scope" value="Bacteria"/>
</dbReference>
<accession>A0A0V8M458</accession>
<protein>
    <submittedName>
        <fullName evidence="5">Hydrogenase maturation protease</fullName>
    </submittedName>
</protein>
<name>A0A0V8M458_9CHLR</name>
<dbReference type="NCBIfam" id="TIGR00072">
    <property type="entry name" value="hydrog_prot"/>
    <property type="match status" value="1"/>
</dbReference>
<dbReference type="CDD" id="cd06062">
    <property type="entry name" value="H2MP_MemB-H2up"/>
    <property type="match status" value="1"/>
</dbReference>
<evidence type="ECO:0000313" key="6">
    <source>
        <dbReference type="Proteomes" id="UP000053577"/>
    </source>
</evidence>
<gene>
    <name evidence="5" type="ORF">DA01_03430</name>
</gene>
<dbReference type="Gene3D" id="3.40.50.1450">
    <property type="entry name" value="HybD-like"/>
    <property type="match status" value="1"/>
</dbReference>
<dbReference type="EMBL" id="JGYD01000011">
    <property type="protein sequence ID" value="KSV18468.1"/>
    <property type="molecule type" value="Genomic_DNA"/>
</dbReference>
<keyword evidence="4" id="KW-0378">Hydrolase</keyword>
<dbReference type="OrthoDB" id="9794619at2"/>
<dbReference type="RefSeq" id="WP_010935915.1">
    <property type="nucleotide sequence ID" value="NZ_DICU01000003.1"/>
</dbReference>
<dbReference type="PRINTS" id="PR00446">
    <property type="entry name" value="HYDRGNUPTAKE"/>
</dbReference>
<dbReference type="AlphaFoldDB" id="A0A0V8M458"/>
<dbReference type="GeneID" id="3230548"/>
<dbReference type="PANTHER" id="PTHR30302">
    <property type="entry name" value="HYDROGENASE 1 MATURATION PROTEASE"/>
    <property type="match status" value="1"/>
</dbReference>
<evidence type="ECO:0000313" key="5">
    <source>
        <dbReference type="EMBL" id="KSV18468.1"/>
    </source>
</evidence>
<dbReference type="InterPro" id="IPR023430">
    <property type="entry name" value="Pept_HybD-like_dom_sf"/>
</dbReference>
<comment type="similarity">
    <text evidence="1">Belongs to the peptidase A31 family.</text>
</comment>
<dbReference type="GO" id="GO:0004190">
    <property type="term" value="F:aspartic-type endopeptidase activity"/>
    <property type="evidence" value="ECO:0007669"/>
    <property type="project" value="UniProtKB-KW"/>
</dbReference>
<sequence length="160" mass="17675">MFFNPGSESPKPILVLGTGNILLSDEGAGVRCIERLSRFPVPEDVELYDGGTAAMDLLDVISGREKIFILDAVHGGDEPGMIYRFRPEDIKTEQKIDISFHQMGLMEILNLAKYHDALPKDIIIYGIQPGSMAPGFELTPAVDKAVNRVVEMMKAELDIK</sequence>
<dbReference type="GO" id="GO:0008047">
    <property type="term" value="F:enzyme activator activity"/>
    <property type="evidence" value="ECO:0007669"/>
    <property type="project" value="InterPro"/>
</dbReference>
<dbReference type="Proteomes" id="UP000053577">
    <property type="component" value="Unassembled WGS sequence"/>
</dbReference>
<evidence type="ECO:0000256" key="3">
    <source>
        <dbReference type="ARBA" id="ARBA00022750"/>
    </source>
</evidence>
<evidence type="ECO:0000256" key="4">
    <source>
        <dbReference type="ARBA" id="ARBA00022801"/>
    </source>
</evidence>
<dbReference type="PATRIC" id="fig|61435.5.peg.688"/>
<keyword evidence="3" id="KW-0064">Aspartyl protease</keyword>
<reference evidence="5 6" key="1">
    <citation type="journal article" date="2015" name="Sci. Rep.">
        <title>A comparative genomics and reductive dehalogenase gene transcription study of two chloroethene-respiring bacteria, Dehalococcoides mccartyi strains MB and 11a.</title>
        <authorList>
            <person name="Low A."/>
            <person name="Shen Z."/>
            <person name="Cheng D."/>
            <person name="Rogers M.J."/>
            <person name="Lee P.K."/>
            <person name="He J."/>
        </authorList>
    </citation>
    <scope>NUCLEOTIDE SEQUENCE [LARGE SCALE GENOMIC DNA]</scope>
    <source>
        <strain evidence="5 6">MB</strain>
    </source>
</reference>
<comment type="caution">
    <text evidence="5">The sequence shown here is derived from an EMBL/GenBank/DDBJ whole genome shotgun (WGS) entry which is preliminary data.</text>
</comment>
<dbReference type="Pfam" id="PF01750">
    <property type="entry name" value="HycI"/>
    <property type="match status" value="1"/>
</dbReference>
<dbReference type="InterPro" id="IPR000671">
    <property type="entry name" value="Peptidase_A31"/>
</dbReference>
<dbReference type="GO" id="GO:0016485">
    <property type="term" value="P:protein processing"/>
    <property type="evidence" value="ECO:0007669"/>
    <property type="project" value="TreeGrafter"/>
</dbReference>
<evidence type="ECO:0000256" key="1">
    <source>
        <dbReference type="ARBA" id="ARBA00006814"/>
    </source>
</evidence>
<keyword evidence="2 5" id="KW-0645">Protease</keyword>
<proteinExistence type="inferred from homology"/>
<organism evidence="5 6">
    <name type="scientific">Dehalococcoides mccartyi</name>
    <dbReference type="NCBI Taxonomy" id="61435"/>
    <lineage>
        <taxon>Bacteria</taxon>
        <taxon>Bacillati</taxon>
        <taxon>Chloroflexota</taxon>
        <taxon>Dehalococcoidia</taxon>
        <taxon>Dehalococcoidales</taxon>
        <taxon>Dehalococcoidaceae</taxon>
        <taxon>Dehalococcoides</taxon>
    </lineage>
</organism>
<dbReference type="PANTHER" id="PTHR30302:SF1">
    <property type="entry name" value="HYDROGENASE 2 MATURATION PROTEASE"/>
    <property type="match status" value="1"/>
</dbReference>
<dbReference type="SUPFAM" id="SSF53163">
    <property type="entry name" value="HybD-like"/>
    <property type="match status" value="1"/>
</dbReference>
<evidence type="ECO:0000256" key="2">
    <source>
        <dbReference type="ARBA" id="ARBA00022670"/>
    </source>
</evidence>